<feature type="chain" id="PRO_5006633555" description="Putative auto-transporter adhesin head GIN domain-containing protein" evidence="1">
    <location>
        <begin position="22"/>
        <end position="243"/>
    </location>
</feature>
<protein>
    <recommendedName>
        <fullName evidence="2">Putative auto-transporter adhesin head GIN domain-containing protein</fullName>
    </recommendedName>
</protein>
<feature type="domain" description="Putative auto-transporter adhesin head GIN" evidence="2">
    <location>
        <begin position="49"/>
        <end position="227"/>
    </location>
</feature>
<dbReference type="Gene3D" id="2.160.20.120">
    <property type="match status" value="1"/>
</dbReference>
<feature type="signal peptide" evidence="1">
    <location>
        <begin position="1"/>
        <end position="21"/>
    </location>
</feature>
<evidence type="ECO:0000313" key="4">
    <source>
        <dbReference type="Proteomes" id="UP000053091"/>
    </source>
</evidence>
<gene>
    <name evidence="3" type="ORF">TBC1_112215</name>
</gene>
<keyword evidence="1" id="KW-0732">Signal</keyword>
<evidence type="ECO:0000313" key="3">
    <source>
        <dbReference type="EMBL" id="GAP44054.1"/>
    </source>
</evidence>
<evidence type="ECO:0000256" key="1">
    <source>
        <dbReference type="SAM" id="SignalP"/>
    </source>
</evidence>
<reference evidence="3" key="1">
    <citation type="journal article" date="2015" name="Genome Announc.">
        <title>Draft Genome Sequence of Bacteroidales Strain TBC1, a Novel Isolate from a Methanogenic Wastewater Treatment System.</title>
        <authorList>
            <person name="Tourlousse D.M."/>
            <person name="Matsuura N."/>
            <person name="Sun L."/>
            <person name="Toyonaga M."/>
            <person name="Kuroda K."/>
            <person name="Ohashi A."/>
            <person name="Cruz R."/>
            <person name="Yamaguchi T."/>
            <person name="Sekiguchi Y."/>
        </authorList>
    </citation>
    <scope>NUCLEOTIDE SEQUENCE [LARGE SCALE GENOMIC DNA]</scope>
    <source>
        <strain evidence="3">TBC1</strain>
    </source>
</reference>
<dbReference type="RefSeq" id="WP_062042195.1">
    <property type="nucleotide sequence ID" value="NZ_DF968182.1"/>
</dbReference>
<dbReference type="AlphaFoldDB" id="A0A0S7C3Q3"/>
<evidence type="ECO:0000259" key="2">
    <source>
        <dbReference type="Pfam" id="PF10988"/>
    </source>
</evidence>
<name>A0A0S7C3Q3_9BACT</name>
<dbReference type="Pfam" id="PF10988">
    <property type="entry name" value="DUF2807"/>
    <property type="match status" value="1"/>
</dbReference>
<dbReference type="EMBL" id="DF968182">
    <property type="protein sequence ID" value="GAP44054.1"/>
    <property type="molecule type" value="Genomic_DNA"/>
</dbReference>
<dbReference type="STRING" id="1678841.TBC1_112215"/>
<dbReference type="PROSITE" id="PS51257">
    <property type="entry name" value="PROKAR_LIPOPROTEIN"/>
    <property type="match status" value="1"/>
</dbReference>
<organism evidence="3">
    <name type="scientific">Lentimicrobium saccharophilum</name>
    <dbReference type="NCBI Taxonomy" id="1678841"/>
    <lineage>
        <taxon>Bacteria</taxon>
        <taxon>Pseudomonadati</taxon>
        <taxon>Bacteroidota</taxon>
        <taxon>Bacteroidia</taxon>
        <taxon>Bacteroidales</taxon>
        <taxon>Lentimicrobiaceae</taxon>
        <taxon>Lentimicrobium</taxon>
    </lineage>
</organism>
<sequence>MKTLNYLRLLPLITLALFLTSCEGDGWNNIRGTGPVYSETRVVPVHRDISVAIPADVYIVQSPVRDLTIEAQANVLDAIETYVSGNELKIKLENGAGLGRHETIKIYISSAFYNNIRLSGSVNLYAETPIVTDAFDVNISGSGSVDAEVFANTVRASISGSGKISLAGTTITENFTVSGSGDIYAFGLLSETADISISGTGNTEVSVAEYLKASISGSASIYYRGFPDVDSRISGSGKVVRVN</sequence>
<dbReference type="Proteomes" id="UP000053091">
    <property type="component" value="Unassembled WGS sequence"/>
</dbReference>
<dbReference type="PANTHER" id="PTHR39200:SF1">
    <property type="entry name" value="AUTO-TRANSPORTER ADHESIN HEAD GIN DOMAIN-CONTAINING PROTEIN-RELATED"/>
    <property type="match status" value="1"/>
</dbReference>
<dbReference type="PANTHER" id="PTHR39200">
    <property type="entry name" value="HYPOTHETICAL EXPORTED PROTEIN"/>
    <property type="match status" value="1"/>
</dbReference>
<proteinExistence type="predicted"/>
<dbReference type="OrthoDB" id="5585143at2"/>
<accession>A0A0S7C3Q3</accession>
<dbReference type="InterPro" id="IPR021255">
    <property type="entry name" value="DUF2807"/>
</dbReference>
<keyword evidence="4" id="KW-1185">Reference proteome</keyword>